<dbReference type="InterPro" id="IPR028082">
    <property type="entry name" value="Peripla_BP_I"/>
</dbReference>
<reference evidence="6 7" key="1">
    <citation type="submission" date="2024-09" db="EMBL/GenBank/DDBJ databases">
        <authorList>
            <person name="Sun Q."/>
            <person name="Mori K."/>
        </authorList>
    </citation>
    <scope>NUCLEOTIDE SEQUENCE [LARGE SCALE GENOMIC DNA]</scope>
    <source>
        <strain evidence="6 7">TISTR 1856</strain>
    </source>
</reference>
<evidence type="ECO:0000256" key="1">
    <source>
        <dbReference type="ARBA" id="ARBA00004196"/>
    </source>
</evidence>
<comment type="subcellular location">
    <subcellularLocation>
        <location evidence="1">Cell envelope</location>
    </subcellularLocation>
</comment>
<feature type="signal peptide" evidence="4">
    <location>
        <begin position="1"/>
        <end position="24"/>
    </location>
</feature>
<gene>
    <name evidence="6" type="ORF">ACFFVI_00055</name>
</gene>
<evidence type="ECO:0000256" key="3">
    <source>
        <dbReference type="ARBA" id="ARBA00022729"/>
    </source>
</evidence>
<dbReference type="CDD" id="cd20007">
    <property type="entry name" value="PBP1_ABC_sugar_binding-like"/>
    <property type="match status" value="1"/>
</dbReference>
<feature type="chain" id="PRO_5046555096" evidence="4">
    <location>
        <begin position="25"/>
        <end position="330"/>
    </location>
</feature>
<comment type="caution">
    <text evidence="6">The sequence shown here is derived from an EMBL/GenBank/DDBJ whole genome shotgun (WGS) entry which is preliminary data.</text>
</comment>
<dbReference type="RefSeq" id="WP_380136448.1">
    <property type="nucleotide sequence ID" value="NZ_JBHLUI010000006.1"/>
</dbReference>
<dbReference type="PANTHER" id="PTHR46847:SF1">
    <property type="entry name" value="D-ALLOSE-BINDING PERIPLASMIC PROTEIN-RELATED"/>
    <property type="match status" value="1"/>
</dbReference>
<accession>A0ABV5LMP8</accession>
<dbReference type="SUPFAM" id="SSF53822">
    <property type="entry name" value="Periplasmic binding protein-like I"/>
    <property type="match status" value="1"/>
</dbReference>
<dbReference type="Pfam" id="PF13407">
    <property type="entry name" value="Peripla_BP_4"/>
    <property type="match status" value="1"/>
</dbReference>
<evidence type="ECO:0000313" key="7">
    <source>
        <dbReference type="Proteomes" id="UP001589748"/>
    </source>
</evidence>
<evidence type="ECO:0000313" key="6">
    <source>
        <dbReference type="EMBL" id="MFB9375351.1"/>
    </source>
</evidence>
<dbReference type="EMBL" id="JBHMDM010000001">
    <property type="protein sequence ID" value="MFB9375351.1"/>
    <property type="molecule type" value="Genomic_DNA"/>
</dbReference>
<feature type="domain" description="Periplasmic binding protein" evidence="5">
    <location>
        <begin position="45"/>
        <end position="299"/>
    </location>
</feature>
<dbReference type="PANTHER" id="PTHR46847">
    <property type="entry name" value="D-ALLOSE-BINDING PERIPLASMIC PROTEIN-RELATED"/>
    <property type="match status" value="1"/>
</dbReference>
<sequence length="330" mass="33513">MRSTSRSAAAVLTLGLAATLTLTACGSDSGSTGSGDSGGSNNELAFIQGVAGDQFYITMECGVKAEAEKLGMEVDVQGPQKFDPTLQKPIVDSVVASKPAAMLIAPTDTSAMEAPLKQAASAGIKVGLVDTTVNDPSFAVTQVSSDNEGGGAEAFKAIKELNPSGGKVLVISTDPGVSTTDARTKGFEDAAKADSAFTYLGVQYSHNDPSTAAKIITAALSKDPDIVGVFATNLFSAAGTSTGVKQAGKAEQVKIVGFDAGPDQISALKDGTVQALIAQDPYQIGVDGVQQVSAALKGESTTKEIQTGFHVITADNVDGEGAQYAYKSSC</sequence>
<evidence type="ECO:0000256" key="2">
    <source>
        <dbReference type="ARBA" id="ARBA00007639"/>
    </source>
</evidence>
<dbReference type="Gene3D" id="3.40.50.2300">
    <property type="match status" value="2"/>
</dbReference>
<dbReference type="InterPro" id="IPR025997">
    <property type="entry name" value="SBP_2_dom"/>
</dbReference>
<evidence type="ECO:0000259" key="5">
    <source>
        <dbReference type="Pfam" id="PF13407"/>
    </source>
</evidence>
<keyword evidence="3 4" id="KW-0732">Signal</keyword>
<evidence type="ECO:0000256" key="4">
    <source>
        <dbReference type="SAM" id="SignalP"/>
    </source>
</evidence>
<organism evidence="6 7">
    <name type="scientific">Kineococcus gynurae</name>
    <dbReference type="NCBI Taxonomy" id="452979"/>
    <lineage>
        <taxon>Bacteria</taxon>
        <taxon>Bacillati</taxon>
        <taxon>Actinomycetota</taxon>
        <taxon>Actinomycetes</taxon>
        <taxon>Kineosporiales</taxon>
        <taxon>Kineosporiaceae</taxon>
        <taxon>Kineococcus</taxon>
    </lineage>
</organism>
<protein>
    <submittedName>
        <fullName evidence="6">ABC transporter substrate-binding protein</fullName>
    </submittedName>
</protein>
<proteinExistence type="inferred from homology"/>
<name>A0ABV5LMP8_9ACTN</name>
<keyword evidence="7" id="KW-1185">Reference proteome</keyword>
<comment type="similarity">
    <text evidence="2">Belongs to the bacterial solute-binding protein 2 family.</text>
</comment>
<dbReference type="Proteomes" id="UP001589748">
    <property type="component" value="Unassembled WGS sequence"/>
</dbReference>
<dbReference type="PROSITE" id="PS51257">
    <property type="entry name" value="PROKAR_LIPOPROTEIN"/>
    <property type="match status" value="1"/>
</dbReference>